<dbReference type="EMBL" id="BDCO01000002">
    <property type="protein sequence ID" value="GAT33763.1"/>
    <property type="molecule type" value="Genomic_DNA"/>
</dbReference>
<dbReference type="Proteomes" id="UP000076023">
    <property type="component" value="Unassembled WGS sequence"/>
</dbReference>
<proteinExistence type="predicted"/>
<dbReference type="InterPro" id="IPR051541">
    <property type="entry name" value="PTS_SugarTrans_NitroReg"/>
</dbReference>
<name>A0A146G903_TERSA</name>
<feature type="domain" description="PTS EIIA type-2" evidence="1">
    <location>
        <begin position="6"/>
        <end position="149"/>
    </location>
</feature>
<dbReference type="GO" id="GO:0016740">
    <property type="term" value="F:transferase activity"/>
    <property type="evidence" value="ECO:0007669"/>
    <property type="project" value="UniProtKB-KW"/>
</dbReference>
<comment type="caution">
    <text evidence="2">The sequence shown here is derived from an EMBL/GenBank/DDBJ whole genome shotgun (WGS) entry which is preliminary data.</text>
</comment>
<dbReference type="RefSeq" id="WP_075079459.1">
    <property type="nucleotide sequence ID" value="NZ_BDCO01000002.1"/>
</dbReference>
<evidence type="ECO:0000313" key="3">
    <source>
        <dbReference type="Proteomes" id="UP000076023"/>
    </source>
</evidence>
<dbReference type="PANTHER" id="PTHR47738:SF1">
    <property type="entry name" value="NITROGEN REGULATORY PROTEIN"/>
    <property type="match status" value="1"/>
</dbReference>
<dbReference type="InParanoid" id="A0A146G903"/>
<dbReference type="OrthoDB" id="95460at2"/>
<dbReference type="InterPro" id="IPR016152">
    <property type="entry name" value="PTrfase/Anion_transptr"/>
</dbReference>
<dbReference type="STRING" id="690879.TSACC_22181"/>
<organism evidence="2 3">
    <name type="scientific">Terrimicrobium sacchariphilum</name>
    <dbReference type="NCBI Taxonomy" id="690879"/>
    <lineage>
        <taxon>Bacteria</taxon>
        <taxon>Pseudomonadati</taxon>
        <taxon>Verrucomicrobiota</taxon>
        <taxon>Terrimicrobiia</taxon>
        <taxon>Terrimicrobiales</taxon>
        <taxon>Terrimicrobiaceae</taxon>
        <taxon>Terrimicrobium</taxon>
    </lineage>
</organism>
<protein>
    <submittedName>
        <fullName evidence="2">Phosphotransferase system mannitol/fructose-specific IIA domain</fullName>
    </submittedName>
</protein>
<accession>A0A146G903</accession>
<evidence type="ECO:0000313" key="2">
    <source>
        <dbReference type="EMBL" id="GAT33763.1"/>
    </source>
</evidence>
<dbReference type="GO" id="GO:0030295">
    <property type="term" value="F:protein kinase activator activity"/>
    <property type="evidence" value="ECO:0007669"/>
    <property type="project" value="TreeGrafter"/>
</dbReference>
<dbReference type="Pfam" id="PF00359">
    <property type="entry name" value="PTS_EIIA_2"/>
    <property type="match status" value="1"/>
</dbReference>
<sequence length="153" mass="16559">MTPISDVLQPDHVNLALSAKSKAEAVEAVLSKLNGDPRVTNFAQLEEAVKARNAPAISENGWGICLAHGRTDSVTELVMAAGRVTPGFSCRDVRDPVRLVFVAGIPSAFDSEYLRIVGAIARICRDRHQFERLLAAKTPEDFIHLLGAAEVKL</sequence>
<reference evidence="3" key="1">
    <citation type="journal article" date="2017" name="Genome Announc.">
        <title>Draft Genome Sequence of Terrimicrobium sacchariphilum NM-5T, a Facultative Anaerobic Soil Bacterium of the Class Spartobacteria.</title>
        <authorList>
            <person name="Qiu Y.L."/>
            <person name="Tourlousse D.M."/>
            <person name="Matsuura N."/>
            <person name="Ohashi A."/>
            <person name="Sekiguchi Y."/>
        </authorList>
    </citation>
    <scope>NUCLEOTIDE SEQUENCE [LARGE SCALE GENOMIC DNA]</scope>
    <source>
        <strain evidence="3">NM-5</strain>
    </source>
</reference>
<dbReference type="InterPro" id="IPR002178">
    <property type="entry name" value="PTS_EIIA_type-2_dom"/>
</dbReference>
<dbReference type="PANTHER" id="PTHR47738">
    <property type="entry name" value="PTS SYSTEM FRUCTOSE-LIKE EIIA COMPONENT-RELATED"/>
    <property type="match status" value="1"/>
</dbReference>
<gene>
    <name evidence="2" type="ORF">TSACC_22181</name>
</gene>
<dbReference type="PROSITE" id="PS51094">
    <property type="entry name" value="PTS_EIIA_TYPE_2"/>
    <property type="match status" value="1"/>
</dbReference>
<keyword evidence="2" id="KW-0808">Transferase</keyword>
<evidence type="ECO:0000259" key="1">
    <source>
        <dbReference type="PROSITE" id="PS51094"/>
    </source>
</evidence>
<dbReference type="SUPFAM" id="SSF55804">
    <property type="entry name" value="Phoshotransferase/anion transport protein"/>
    <property type="match status" value="1"/>
</dbReference>
<keyword evidence="3" id="KW-1185">Reference proteome</keyword>
<dbReference type="AlphaFoldDB" id="A0A146G903"/>
<dbReference type="Gene3D" id="3.40.930.10">
    <property type="entry name" value="Mannitol-specific EII, Chain A"/>
    <property type="match status" value="1"/>
</dbReference>